<sequence>MRIRSGRIITGIIFKMSSIVLLIVCAFAAGVSANNVDCTLDQDNGCKATCDDRTVLDISSLLSYPYKIIVDDSKYFTYSPCNGLECGALSGITVCLNSQDNCGSTDSSTWTLTNNNPLTFTVEYSCGIGTECTSSVFTFMQNDDNETKVTYAELHNDAYQFQVTGKCVGQMDCVEEPPSQPSDGHKKESVIGPAGLVLTILFFVALLIYFIAGALVMKYHKGATGKELIPNYLFWSELPFLVKDGCLFVIFPCRKRKGYEAI</sequence>
<evidence type="ECO:0000256" key="7">
    <source>
        <dbReference type="SAM" id="SignalP"/>
    </source>
</evidence>
<dbReference type="STRING" id="400682.A0A1X7V074"/>
<evidence type="ECO:0000256" key="1">
    <source>
        <dbReference type="ARBA" id="ARBA00004167"/>
    </source>
</evidence>
<evidence type="ECO:0000256" key="3">
    <source>
        <dbReference type="ARBA" id="ARBA00022729"/>
    </source>
</evidence>
<keyword evidence="2 6" id="KW-0812">Transmembrane</keyword>
<feature type="chain" id="PRO_5012801546" description="Cation-dependent mannose-6-phosphate receptor" evidence="7">
    <location>
        <begin position="34"/>
        <end position="262"/>
    </location>
</feature>
<protein>
    <recommendedName>
        <fullName evidence="9">Cation-dependent mannose-6-phosphate receptor</fullName>
    </recommendedName>
</protein>
<evidence type="ECO:0000256" key="2">
    <source>
        <dbReference type="ARBA" id="ARBA00022692"/>
    </source>
</evidence>
<dbReference type="Pfam" id="PF09451">
    <property type="entry name" value="ATG27"/>
    <property type="match status" value="1"/>
</dbReference>
<keyword evidence="5 6" id="KW-0472">Membrane</keyword>
<dbReference type="GO" id="GO:0000139">
    <property type="term" value="C:Golgi membrane"/>
    <property type="evidence" value="ECO:0007669"/>
    <property type="project" value="UniProtKB-SubCell"/>
</dbReference>
<organism evidence="8">
    <name type="scientific">Amphimedon queenslandica</name>
    <name type="common">Sponge</name>
    <dbReference type="NCBI Taxonomy" id="400682"/>
    <lineage>
        <taxon>Eukaryota</taxon>
        <taxon>Metazoa</taxon>
        <taxon>Porifera</taxon>
        <taxon>Demospongiae</taxon>
        <taxon>Heteroscleromorpha</taxon>
        <taxon>Haplosclerida</taxon>
        <taxon>Niphatidae</taxon>
        <taxon>Amphimedon</taxon>
    </lineage>
</organism>
<reference evidence="8" key="1">
    <citation type="submission" date="2017-05" db="UniProtKB">
        <authorList>
            <consortium name="EnsemblMetazoa"/>
        </authorList>
    </citation>
    <scope>IDENTIFICATION</scope>
</reference>
<dbReference type="GO" id="GO:0005802">
    <property type="term" value="C:trans-Golgi network"/>
    <property type="evidence" value="ECO:0007669"/>
    <property type="project" value="TreeGrafter"/>
</dbReference>
<comment type="subcellular location">
    <subcellularLocation>
        <location evidence="1">Membrane</location>
        <topology evidence="1">Single-pass membrane protein</topology>
    </subcellularLocation>
</comment>
<proteinExistence type="predicted"/>
<keyword evidence="4 6" id="KW-1133">Transmembrane helix</keyword>
<dbReference type="EnsemblMetazoa" id="Aqu2.1.33630_001">
    <property type="protein sequence ID" value="Aqu2.1.33630_001"/>
    <property type="gene ID" value="Aqu2.1.33630"/>
</dbReference>
<feature type="transmembrane region" description="Helical" evidence="6">
    <location>
        <begin position="190"/>
        <end position="216"/>
    </location>
</feature>
<name>A0A1X7V074_AMPQE</name>
<evidence type="ECO:0000256" key="6">
    <source>
        <dbReference type="SAM" id="Phobius"/>
    </source>
</evidence>
<dbReference type="OrthoDB" id="29460at2759"/>
<dbReference type="AlphaFoldDB" id="A0A1X7V074"/>
<evidence type="ECO:0008006" key="9">
    <source>
        <dbReference type="Google" id="ProtNLM"/>
    </source>
</evidence>
<evidence type="ECO:0000256" key="5">
    <source>
        <dbReference type="ARBA" id="ARBA00023136"/>
    </source>
</evidence>
<evidence type="ECO:0000313" key="8">
    <source>
        <dbReference type="EnsemblMetazoa" id="Aqu2.1.33630_001"/>
    </source>
</evidence>
<dbReference type="InterPro" id="IPR018939">
    <property type="entry name" value="Autophagy-rel_prot_27"/>
</dbReference>
<dbReference type="InParanoid" id="A0A1X7V074"/>
<keyword evidence="3 7" id="KW-0732">Signal</keyword>
<feature type="signal peptide" evidence="7">
    <location>
        <begin position="1"/>
        <end position="33"/>
    </location>
</feature>
<dbReference type="PANTHER" id="PTHR15071:SF0">
    <property type="entry name" value="MANNOSE 6-PHOSPHATE RECEPTOR-LIKE PROTEIN 1"/>
    <property type="match status" value="1"/>
</dbReference>
<dbReference type="PANTHER" id="PTHR15071">
    <property type="entry name" value="MANNOSE-6-PHOSPHATE RECEPTOR FAMILY MEMBER"/>
    <property type="match status" value="1"/>
</dbReference>
<evidence type="ECO:0000256" key="4">
    <source>
        <dbReference type="ARBA" id="ARBA00022989"/>
    </source>
</evidence>
<accession>A0A1X7V074</accession>